<dbReference type="EMBL" id="SZYD01000003">
    <property type="protein sequence ID" value="KAD6794774.1"/>
    <property type="molecule type" value="Genomic_DNA"/>
</dbReference>
<organism evidence="2 3">
    <name type="scientific">Mikania micrantha</name>
    <name type="common">bitter vine</name>
    <dbReference type="NCBI Taxonomy" id="192012"/>
    <lineage>
        <taxon>Eukaryota</taxon>
        <taxon>Viridiplantae</taxon>
        <taxon>Streptophyta</taxon>
        <taxon>Embryophyta</taxon>
        <taxon>Tracheophyta</taxon>
        <taxon>Spermatophyta</taxon>
        <taxon>Magnoliopsida</taxon>
        <taxon>eudicotyledons</taxon>
        <taxon>Gunneridae</taxon>
        <taxon>Pentapetalae</taxon>
        <taxon>asterids</taxon>
        <taxon>campanulids</taxon>
        <taxon>Asterales</taxon>
        <taxon>Asteraceae</taxon>
        <taxon>Asteroideae</taxon>
        <taxon>Heliantheae alliance</taxon>
        <taxon>Eupatorieae</taxon>
        <taxon>Mikania</taxon>
    </lineage>
</organism>
<keyword evidence="3" id="KW-1185">Reference proteome</keyword>
<accession>A0A5N6PLK9</accession>
<dbReference type="OrthoDB" id="1923217at2759"/>
<protein>
    <submittedName>
        <fullName evidence="2">Uncharacterized protein</fullName>
    </submittedName>
</protein>
<evidence type="ECO:0000313" key="3">
    <source>
        <dbReference type="Proteomes" id="UP000326396"/>
    </source>
</evidence>
<sequence length="79" mass="8687">MLDVCIRDLTKAVSRKAIALQEKVDSIAKVDHQTLDSPDNDSAETDLHSNVSTSTSDQVTKVSDSIDENRENLEAIEDD</sequence>
<comment type="caution">
    <text evidence="2">The sequence shown here is derived from an EMBL/GenBank/DDBJ whole genome shotgun (WGS) entry which is preliminary data.</text>
</comment>
<evidence type="ECO:0000313" key="2">
    <source>
        <dbReference type="EMBL" id="KAD6794774.1"/>
    </source>
</evidence>
<name>A0A5N6PLK9_9ASTR</name>
<proteinExistence type="predicted"/>
<feature type="compositionally biased region" description="Polar residues" evidence="1">
    <location>
        <begin position="48"/>
        <end position="63"/>
    </location>
</feature>
<reference evidence="2 3" key="1">
    <citation type="submission" date="2019-05" db="EMBL/GenBank/DDBJ databases">
        <title>Mikania micrantha, genome provides insights into the molecular mechanism of rapid growth.</title>
        <authorList>
            <person name="Liu B."/>
        </authorList>
    </citation>
    <scope>NUCLEOTIDE SEQUENCE [LARGE SCALE GENOMIC DNA]</scope>
    <source>
        <strain evidence="2">NLD-2019</strain>
        <tissue evidence="2">Leaf</tissue>
    </source>
</reference>
<dbReference type="Proteomes" id="UP000326396">
    <property type="component" value="Linkage Group LG11"/>
</dbReference>
<gene>
    <name evidence="2" type="ORF">E3N88_05670</name>
</gene>
<dbReference type="AlphaFoldDB" id="A0A5N6PLK9"/>
<feature type="region of interest" description="Disordered" evidence="1">
    <location>
        <begin position="31"/>
        <end position="79"/>
    </location>
</feature>
<evidence type="ECO:0000256" key="1">
    <source>
        <dbReference type="SAM" id="MobiDB-lite"/>
    </source>
</evidence>